<name>A0ACB0XPR0_MELEN</name>
<comment type="caution">
    <text evidence="1">The sequence shown here is derived from an EMBL/GenBank/DDBJ whole genome shotgun (WGS) entry which is preliminary data.</text>
</comment>
<protein>
    <submittedName>
        <fullName evidence="1">Uncharacterized protein</fullName>
    </submittedName>
</protein>
<reference evidence="1" key="1">
    <citation type="submission" date="2023-11" db="EMBL/GenBank/DDBJ databases">
        <authorList>
            <person name="Poullet M."/>
        </authorList>
    </citation>
    <scope>NUCLEOTIDE SEQUENCE</scope>
    <source>
        <strain evidence="1">E1834</strain>
    </source>
</reference>
<dbReference type="EMBL" id="CAVMJV010000001">
    <property type="protein sequence ID" value="CAK5011531.1"/>
    <property type="molecule type" value="Genomic_DNA"/>
</dbReference>
<proteinExistence type="predicted"/>
<evidence type="ECO:0000313" key="2">
    <source>
        <dbReference type="Proteomes" id="UP001497535"/>
    </source>
</evidence>
<organism evidence="1 2">
    <name type="scientific">Meloidogyne enterolobii</name>
    <name type="common">Root-knot nematode worm</name>
    <name type="synonym">Meloidogyne mayaguensis</name>
    <dbReference type="NCBI Taxonomy" id="390850"/>
    <lineage>
        <taxon>Eukaryota</taxon>
        <taxon>Metazoa</taxon>
        <taxon>Ecdysozoa</taxon>
        <taxon>Nematoda</taxon>
        <taxon>Chromadorea</taxon>
        <taxon>Rhabditida</taxon>
        <taxon>Tylenchina</taxon>
        <taxon>Tylenchomorpha</taxon>
        <taxon>Tylenchoidea</taxon>
        <taxon>Meloidogynidae</taxon>
        <taxon>Meloidogyninae</taxon>
        <taxon>Meloidogyne</taxon>
    </lineage>
</organism>
<dbReference type="Proteomes" id="UP001497535">
    <property type="component" value="Unassembled WGS sequence"/>
</dbReference>
<evidence type="ECO:0000313" key="1">
    <source>
        <dbReference type="EMBL" id="CAK5011531.1"/>
    </source>
</evidence>
<keyword evidence="2" id="KW-1185">Reference proteome</keyword>
<accession>A0ACB0XPR0</accession>
<sequence length="229" mass="25771">MNVTEFLKELKGKILDKILNFCCGPNVRHGFFSATFSCQVENWCKEKLKEMLMVCIGPRNSANELVKQELVFAGWEQAKVQIIRDILRKNFEPPALIFLQCQLVVERFRSGSIDLLICTELMGRGIDFQNVNLVINFDLPTSIISYIHRIGRTGRAGRVGRAITLFTVFLLEFFRKIRSFLKGISGEKSTDLGPHQTRSQGVGGILSKIKNFLPCPPPPPEKNPGYGPG</sequence>
<gene>
    <name evidence="1" type="ORF">MENTE1834_LOCUS1934</name>
</gene>